<gene>
    <name evidence="3" type="primary">A04g508570.1_BraROA</name>
    <name evidence="3" type="ORF">IGI04_017175</name>
</gene>
<name>A0ABQ7MWB3_BRACM</name>
<evidence type="ECO:0000313" key="3">
    <source>
        <dbReference type="EMBL" id="KAG5402568.1"/>
    </source>
</evidence>
<feature type="region of interest" description="Disordered" evidence="1">
    <location>
        <begin position="117"/>
        <end position="150"/>
    </location>
</feature>
<reference evidence="3 4" key="1">
    <citation type="submission" date="2021-03" db="EMBL/GenBank/DDBJ databases">
        <authorList>
            <person name="King G.J."/>
            <person name="Bancroft I."/>
            <person name="Baten A."/>
            <person name="Bloomfield J."/>
            <person name="Borpatragohain P."/>
            <person name="He Z."/>
            <person name="Irish N."/>
            <person name="Irwin J."/>
            <person name="Liu K."/>
            <person name="Mauleon R.P."/>
            <person name="Moore J."/>
            <person name="Morris R."/>
            <person name="Ostergaard L."/>
            <person name="Wang B."/>
            <person name="Wells R."/>
        </authorList>
    </citation>
    <scope>NUCLEOTIDE SEQUENCE [LARGE SCALE GENOMIC DNA]</scope>
    <source>
        <strain evidence="3">R-o-18</strain>
        <tissue evidence="3">Leaf</tissue>
    </source>
</reference>
<comment type="caution">
    <text evidence="3">The sequence shown here is derived from an EMBL/GenBank/DDBJ whole genome shotgun (WGS) entry which is preliminary data.</text>
</comment>
<evidence type="ECO:0000256" key="1">
    <source>
        <dbReference type="SAM" id="MobiDB-lite"/>
    </source>
</evidence>
<evidence type="ECO:0000259" key="2">
    <source>
        <dbReference type="Pfam" id="PF03108"/>
    </source>
</evidence>
<accession>A0ABQ7MWB3</accession>
<evidence type="ECO:0000313" key="4">
    <source>
        <dbReference type="Proteomes" id="UP000823674"/>
    </source>
</evidence>
<protein>
    <recommendedName>
        <fullName evidence="2">Transposase MuDR plant domain-containing protein</fullName>
    </recommendedName>
</protein>
<keyword evidence="4" id="KW-1185">Reference proteome</keyword>
<proteinExistence type="predicted"/>
<dbReference type="Proteomes" id="UP000823674">
    <property type="component" value="Chromosome A04"/>
</dbReference>
<feature type="domain" description="Transposase MuDR plant" evidence="2">
    <location>
        <begin position="161"/>
        <end position="217"/>
    </location>
</feature>
<dbReference type="InterPro" id="IPR004332">
    <property type="entry name" value="Transposase_MuDR"/>
</dbReference>
<dbReference type="EMBL" id="JADBGQ010000004">
    <property type="protein sequence ID" value="KAG5402568.1"/>
    <property type="molecule type" value="Genomic_DNA"/>
</dbReference>
<sequence>MLHLAGVLGEWKMNKGSWKFMVNTTAGGKLFTFREGLKFDDMVQMVHEDFGISRLGNELELSYALPESMLRDMPKDTPPVFVNNDRQLDSMCEMSKSMPLRLCVSVKNGNVGNHDQGFNREDTAIYGKGHGKKKKNVDSQDSNQEPEVEVSNFHDAKVIEKGQWFKNKSELSWSIRMLSIERKFRIVVSKSDKKLLVVKCADTSCNWMVRAAKTNPTCEFFWVTKYIDKHTCFSRNIAGPRASSKVISKLLLENFGNSESIRPIDELHDVKEIPPHIVAYKCLPPDVKRGAGRPVKRRYECFGEQATARKKARKQACSRCHRTGHNRARCDFGN</sequence>
<dbReference type="Pfam" id="PF03108">
    <property type="entry name" value="DBD_Tnp_Mut"/>
    <property type="match status" value="1"/>
</dbReference>
<organism evidence="3 4">
    <name type="scientific">Brassica rapa subsp. trilocularis</name>
    <dbReference type="NCBI Taxonomy" id="1813537"/>
    <lineage>
        <taxon>Eukaryota</taxon>
        <taxon>Viridiplantae</taxon>
        <taxon>Streptophyta</taxon>
        <taxon>Embryophyta</taxon>
        <taxon>Tracheophyta</taxon>
        <taxon>Spermatophyta</taxon>
        <taxon>Magnoliopsida</taxon>
        <taxon>eudicotyledons</taxon>
        <taxon>Gunneridae</taxon>
        <taxon>Pentapetalae</taxon>
        <taxon>rosids</taxon>
        <taxon>malvids</taxon>
        <taxon>Brassicales</taxon>
        <taxon>Brassicaceae</taxon>
        <taxon>Brassiceae</taxon>
        <taxon>Brassica</taxon>
    </lineage>
</organism>